<feature type="transmembrane region" description="Helical" evidence="16">
    <location>
        <begin position="497"/>
        <end position="522"/>
    </location>
</feature>
<feature type="binding site" evidence="15">
    <location>
        <position position="35"/>
    </location>
    <ligand>
        <name>Mg(2+)</name>
        <dbReference type="ChEBI" id="CHEBI:18420"/>
        <label>2</label>
    </ligand>
</feature>
<evidence type="ECO:0000256" key="14">
    <source>
        <dbReference type="PIRSR" id="PIRSR603373-1"/>
    </source>
</evidence>
<feature type="binding site" evidence="14">
    <location>
        <begin position="123"/>
        <end position="126"/>
    </location>
    <ligand>
        <name>GTP</name>
        <dbReference type="ChEBI" id="CHEBI:37565"/>
        <label>1</label>
    </ligand>
</feature>
<dbReference type="GO" id="GO:0015093">
    <property type="term" value="F:ferrous iron transmembrane transporter activity"/>
    <property type="evidence" value="ECO:0007669"/>
    <property type="project" value="UniProtKB-UniRule"/>
</dbReference>
<feature type="binding site" evidence="14">
    <location>
        <begin position="65"/>
        <end position="68"/>
    </location>
    <ligand>
        <name>GTP</name>
        <dbReference type="ChEBI" id="CHEBI:37565"/>
        <label>1</label>
    </ligand>
</feature>
<dbReference type="PRINTS" id="PR00326">
    <property type="entry name" value="GTP1OBG"/>
</dbReference>
<keyword evidence="15" id="KW-0460">Magnesium</keyword>
<feature type="transmembrane region" description="Helical" evidence="16">
    <location>
        <begin position="597"/>
        <end position="618"/>
    </location>
</feature>
<dbReference type="STRING" id="1120976.SAMN03080606_01467"/>
<evidence type="ECO:0000256" key="11">
    <source>
        <dbReference type="ARBA" id="ARBA00023134"/>
    </source>
</evidence>
<keyword evidence="6 16" id="KW-0812">Transmembrane</keyword>
<keyword evidence="15" id="KW-0479">Metal-binding</keyword>
<dbReference type="InterPro" id="IPR011642">
    <property type="entry name" value="Gate_dom"/>
</dbReference>
<dbReference type="EMBL" id="FMUS01000007">
    <property type="protein sequence ID" value="SCY40378.1"/>
    <property type="molecule type" value="Genomic_DNA"/>
</dbReference>
<dbReference type="InterPro" id="IPR006073">
    <property type="entry name" value="GTP-bd"/>
</dbReference>
<dbReference type="RefSeq" id="WP_091541724.1">
    <property type="nucleotide sequence ID" value="NZ_FMUS01000007.1"/>
</dbReference>
<keyword evidence="12 16" id="KW-0472">Membrane</keyword>
<keyword evidence="11 14" id="KW-0342">GTP-binding</keyword>
<dbReference type="GO" id="GO:0046872">
    <property type="term" value="F:metal ion binding"/>
    <property type="evidence" value="ECO:0007669"/>
    <property type="project" value="UniProtKB-KW"/>
</dbReference>
<feature type="binding site" evidence="14">
    <location>
        <begin position="23"/>
        <end position="30"/>
    </location>
    <ligand>
        <name>GTP</name>
        <dbReference type="ChEBI" id="CHEBI:37565"/>
        <label>1</label>
    </ligand>
</feature>
<dbReference type="InterPro" id="IPR011640">
    <property type="entry name" value="Fe2_transport_prot_B_C"/>
</dbReference>
<comment type="subcellular location">
    <subcellularLocation>
        <location evidence="2 16">Cell membrane</location>
        <topology evidence="2 16">Multi-pass membrane protein</topology>
    </subcellularLocation>
</comment>
<evidence type="ECO:0000256" key="12">
    <source>
        <dbReference type="ARBA" id="ARBA00023136"/>
    </source>
</evidence>
<dbReference type="PANTHER" id="PTHR43185:SF1">
    <property type="entry name" value="FE(2+) TRANSPORTER FEOB"/>
    <property type="match status" value="1"/>
</dbReference>
<dbReference type="OrthoDB" id="9809127at2"/>
<feature type="domain" description="FeoB-type G" evidence="17">
    <location>
        <begin position="16"/>
        <end position="172"/>
    </location>
</feature>
<evidence type="ECO:0000256" key="9">
    <source>
        <dbReference type="ARBA" id="ARBA00023004"/>
    </source>
</evidence>
<feature type="binding site" evidence="14">
    <location>
        <begin position="48"/>
        <end position="52"/>
    </location>
    <ligand>
        <name>GTP</name>
        <dbReference type="ChEBI" id="CHEBI:37565"/>
        <label>1</label>
    </ligand>
</feature>
<evidence type="ECO:0000256" key="3">
    <source>
        <dbReference type="ARBA" id="ARBA00022448"/>
    </source>
</evidence>
<dbReference type="InterPro" id="IPR030389">
    <property type="entry name" value="G_FEOB_dom"/>
</dbReference>
<evidence type="ECO:0000256" key="10">
    <source>
        <dbReference type="ARBA" id="ARBA00023065"/>
    </source>
</evidence>
<dbReference type="Pfam" id="PF02421">
    <property type="entry name" value="FeoB_N"/>
    <property type="match status" value="1"/>
</dbReference>
<keyword evidence="9 16" id="KW-0408">Iron</keyword>
<evidence type="ECO:0000256" key="2">
    <source>
        <dbReference type="ARBA" id="ARBA00004651"/>
    </source>
</evidence>
<evidence type="ECO:0000256" key="8">
    <source>
        <dbReference type="ARBA" id="ARBA00022989"/>
    </source>
</evidence>
<keyword evidence="4" id="KW-1003">Cell membrane</keyword>
<dbReference type="GO" id="GO:0005886">
    <property type="term" value="C:plasma membrane"/>
    <property type="evidence" value="ECO:0007669"/>
    <property type="project" value="UniProtKB-SubCell"/>
</dbReference>
<evidence type="ECO:0000256" key="1">
    <source>
        <dbReference type="ARBA" id="ARBA00003926"/>
    </source>
</evidence>
<feature type="transmembrane region" description="Helical" evidence="16">
    <location>
        <begin position="434"/>
        <end position="453"/>
    </location>
</feature>
<keyword evidence="19" id="KW-1185">Reference proteome</keyword>
<comment type="similarity">
    <text evidence="16">Belongs to the TRAFAC class TrmE-Era-EngA-EngB-Septin-like GTPase superfamily. FeoB GTPase (TC 9.A.8) family.</text>
</comment>
<dbReference type="Pfam" id="PF07664">
    <property type="entry name" value="FeoB_C"/>
    <property type="match status" value="1"/>
</dbReference>
<dbReference type="InterPro" id="IPR027417">
    <property type="entry name" value="P-loop_NTPase"/>
</dbReference>
<evidence type="ECO:0000256" key="16">
    <source>
        <dbReference type="RuleBase" id="RU362098"/>
    </source>
</evidence>
<dbReference type="Gene3D" id="3.40.50.300">
    <property type="entry name" value="P-loop containing nucleotide triphosphate hydrolases"/>
    <property type="match status" value="1"/>
</dbReference>
<reference evidence="18 19" key="1">
    <citation type="submission" date="2016-10" db="EMBL/GenBank/DDBJ databases">
        <authorList>
            <person name="de Groot N.N."/>
        </authorList>
    </citation>
    <scope>NUCLEOTIDE SEQUENCE [LARGE SCALE GENOMIC DNA]</scope>
    <source>
        <strain evidence="18 19">DSM 18978</strain>
    </source>
</reference>
<keyword evidence="8 16" id="KW-1133">Transmembrane helix</keyword>
<feature type="transmembrane region" description="Helical" evidence="16">
    <location>
        <begin position="561"/>
        <end position="588"/>
    </location>
</feature>
<evidence type="ECO:0000313" key="19">
    <source>
        <dbReference type="Proteomes" id="UP000198636"/>
    </source>
</evidence>
<keyword evidence="3 16" id="KW-0813">Transport</keyword>
<dbReference type="PANTHER" id="PTHR43185">
    <property type="entry name" value="FERROUS IRON TRANSPORT PROTEIN B"/>
    <property type="match status" value="1"/>
</dbReference>
<name>A0A1G5FP62_9FIRM</name>
<feature type="transmembrane region" description="Helical" evidence="16">
    <location>
        <begin position="370"/>
        <end position="392"/>
    </location>
</feature>
<dbReference type="CDD" id="cd01879">
    <property type="entry name" value="FeoB"/>
    <property type="match status" value="1"/>
</dbReference>
<feature type="binding site" evidence="15">
    <location>
        <position position="37"/>
    </location>
    <ligand>
        <name>Mg(2+)</name>
        <dbReference type="ChEBI" id="CHEBI:18420"/>
        <label>2</label>
    </ligand>
</feature>
<feature type="transmembrane region" description="Helical" evidence="16">
    <location>
        <begin position="330"/>
        <end position="350"/>
    </location>
</feature>
<gene>
    <name evidence="18" type="ORF">SAMN03080606_01467</name>
</gene>
<evidence type="ECO:0000256" key="4">
    <source>
        <dbReference type="ARBA" id="ARBA00022475"/>
    </source>
</evidence>
<accession>A0A1G5FP62</accession>
<evidence type="ECO:0000256" key="6">
    <source>
        <dbReference type="ARBA" id="ARBA00022692"/>
    </source>
</evidence>
<dbReference type="AlphaFoldDB" id="A0A1G5FP62"/>
<dbReference type="GO" id="GO:0005525">
    <property type="term" value="F:GTP binding"/>
    <property type="evidence" value="ECO:0007669"/>
    <property type="project" value="UniProtKB-KW"/>
</dbReference>
<dbReference type="NCBIfam" id="TIGR00437">
    <property type="entry name" value="feoB"/>
    <property type="match status" value="1"/>
</dbReference>
<evidence type="ECO:0000256" key="7">
    <source>
        <dbReference type="ARBA" id="ARBA00022741"/>
    </source>
</evidence>
<feature type="transmembrane region" description="Helical" evidence="16">
    <location>
        <begin position="404"/>
        <end position="428"/>
    </location>
</feature>
<keyword evidence="7 14" id="KW-0547">Nucleotide-binding</keyword>
<sequence>MNCHNPAATIEIPEDSKKIVLVGNPNVGKSVFFNALTGVYVDVSNFPGTTVDISHGKYQGDIVIDTPGVYGVSSFNDEERVARDVILYGDVILNIVDALHLERDLFLTQQIIDMGKPVVVALNMMDDVERNGRKIDVNLLSEKLGVEVIPTVAVKGKGIAEVKAALSNAKKGKRLGIVEEYINKVIDSVDEESEALLILEEDENIEARHNTKHQENLREAIYSTRRQYIDKLIEEIVSEDMKQASFKTKLGRWMIQPVTGIPILFFVLFLMYQAIGVFVAQTVVDITEEIIMGTYYYDFITNLLSQYIDAEGILGQVIMGEFGLLTMTPIYVLGLLLPLVAGFYFCLSLMEDSGYLPRIATLVDKMLTYLGLNGRAVIPMILGFGCVTMATITTRLLGSKRERFIATMLLGLAIPCSAQLGVIAGLIAPLGAKYFIIYSVTIFTVFVLTGTILNKIMPGKSTDLLIDLPPLRVPQLTNVLRKTTSKSWAFMKEATPLFAIGALLISVLQLTGSLEVIIGFFAPVTEGFLKLDPRVSQAFIMGIVRRDFGAAGLDSLASAGIISGAQVVVSLVAITLFVPCIAAIIVIFKERSWQESAIIWIGSFVLAFLTAGILAQLII</sequence>
<feature type="binding site" evidence="15">
    <location>
        <position position="38"/>
    </location>
    <ligand>
        <name>Mg(2+)</name>
        <dbReference type="ChEBI" id="CHEBI:18420"/>
        <label>2</label>
    </ligand>
</feature>
<dbReference type="PROSITE" id="PS51711">
    <property type="entry name" value="G_FEOB"/>
    <property type="match status" value="1"/>
</dbReference>
<dbReference type="InterPro" id="IPR003373">
    <property type="entry name" value="Fe2_transport_prot-B"/>
</dbReference>
<keyword evidence="10" id="KW-0406">Ion transport</keyword>
<proteinExistence type="inferred from homology"/>
<dbReference type="InterPro" id="IPR050860">
    <property type="entry name" value="FeoB_GTPase"/>
</dbReference>
<evidence type="ECO:0000256" key="15">
    <source>
        <dbReference type="PIRSR" id="PIRSR603373-2"/>
    </source>
</evidence>
<dbReference type="SUPFAM" id="SSF52540">
    <property type="entry name" value="P-loop containing nucleoside triphosphate hydrolases"/>
    <property type="match status" value="1"/>
</dbReference>
<evidence type="ECO:0000256" key="5">
    <source>
        <dbReference type="ARBA" id="ARBA00022496"/>
    </source>
</evidence>
<evidence type="ECO:0000256" key="13">
    <source>
        <dbReference type="NCBIfam" id="TIGR00437"/>
    </source>
</evidence>
<comment type="function">
    <text evidence="1 16">Probable transporter of a GTP-driven Fe(2+) uptake system.</text>
</comment>
<dbReference type="Proteomes" id="UP000198636">
    <property type="component" value="Unassembled WGS sequence"/>
</dbReference>
<organism evidence="18 19">
    <name type="scientific">Alkaliphilus peptidifermentans DSM 18978</name>
    <dbReference type="NCBI Taxonomy" id="1120976"/>
    <lineage>
        <taxon>Bacteria</taxon>
        <taxon>Bacillati</taxon>
        <taxon>Bacillota</taxon>
        <taxon>Clostridia</taxon>
        <taxon>Peptostreptococcales</taxon>
        <taxon>Natronincolaceae</taxon>
        <taxon>Alkaliphilus</taxon>
    </lineage>
</organism>
<evidence type="ECO:0000259" key="17">
    <source>
        <dbReference type="PROSITE" id="PS51711"/>
    </source>
</evidence>
<protein>
    <recommendedName>
        <fullName evidence="13 16">Ferrous iron transport protein B</fullName>
    </recommendedName>
</protein>
<evidence type="ECO:0000313" key="18">
    <source>
        <dbReference type="EMBL" id="SCY40378.1"/>
    </source>
</evidence>
<dbReference type="Pfam" id="PF07670">
    <property type="entry name" value="Gate"/>
    <property type="match status" value="2"/>
</dbReference>
<feature type="transmembrane region" description="Helical" evidence="16">
    <location>
        <begin position="253"/>
        <end position="272"/>
    </location>
</feature>
<feature type="binding site" evidence="15">
    <location>
        <position position="34"/>
    </location>
    <ligand>
        <name>Mg(2+)</name>
        <dbReference type="ChEBI" id="CHEBI:18420"/>
        <label>2</label>
    </ligand>
</feature>
<keyword evidence="5 16" id="KW-0410">Iron transport</keyword>